<comment type="subunit">
    <text evidence="3">Homodimer.</text>
</comment>
<gene>
    <name evidence="12" type="ORF">ENJ03_03220</name>
</gene>
<feature type="domain" description="MOFRL" evidence="10">
    <location>
        <begin position="320"/>
        <end position="424"/>
    </location>
</feature>
<dbReference type="Gene3D" id="3.40.1480.10">
    <property type="entry name" value="MOFRL domain"/>
    <property type="match status" value="1"/>
</dbReference>
<dbReference type="InterPro" id="IPR025286">
    <property type="entry name" value="MOFRL_assoc_dom"/>
</dbReference>
<evidence type="ECO:0000256" key="1">
    <source>
        <dbReference type="ARBA" id="ARBA00001946"/>
    </source>
</evidence>
<evidence type="ECO:0000256" key="8">
    <source>
        <dbReference type="ARBA" id="ARBA00051351"/>
    </source>
</evidence>
<dbReference type="Pfam" id="PF13660">
    <property type="entry name" value="DUF4147"/>
    <property type="match status" value="1"/>
</dbReference>
<sequence>MDYKYILKDLFFAGLKSVDPYTGVKNYIGEVLSEYKTGKYETLLTIGFGKAAYQMALAVEESLGDLLTNGLVITKYGYGGTLKNIKIEEAAHPIPDENGLKATNRMIELLKKNATEKTLVLCLISGGGSALLVAPYKGITLEEKKDVTKLLLKAGADIEELNTVRKHISRVKGGRLAEHCYPARIISFILSDVIGDHLETIASGPTAPDETTYKHALTVLKKFNLFKKVSPSVLDLLRKGEKGIIPETLKKDNPVFKKVTNIIVGNNKKALHAIKHQAVKLGFNAQIISAKLSGEAREVAKSLANLALKTQKTSPNLPLFLISGGETTVTVKGPGIGGRNTELALAFALEIAGKKGITLLSAGSDGTDGPTDAAGAIVNGDTVHKAKDLGLDPERFLENNDSYNFFKKTGGLFITGPTGTNVMDIQIIVVDSP</sequence>
<proteinExistence type="inferred from homology"/>
<organism evidence="12">
    <name type="scientific">Desulfofervidus auxilii</name>
    <dbReference type="NCBI Taxonomy" id="1621989"/>
    <lineage>
        <taxon>Bacteria</taxon>
        <taxon>Pseudomonadati</taxon>
        <taxon>Thermodesulfobacteriota</taxon>
        <taxon>Candidatus Desulfofervidia</taxon>
        <taxon>Candidatus Desulfofervidales</taxon>
        <taxon>Candidatus Desulfofervidaceae</taxon>
        <taxon>Candidatus Desulfofervidus</taxon>
    </lineage>
</organism>
<dbReference type="InterPro" id="IPR037035">
    <property type="entry name" value="GK-like_C_sf"/>
</dbReference>
<dbReference type="Gene3D" id="3.40.50.10180">
    <property type="entry name" value="Glycerate kinase, MOFRL-like N-terminal domain"/>
    <property type="match status" value="1"/>
</dbReference>
<dbReference type="EMBL" id="DRKW01000188">
    <property type="protein sequence ID" value="HEB74213.1"/>
    <property type="molecule type" value="Genomic_DNA"/>
</dbReference>
<comment type="catalytic activity">
    <reaction evidence="8">
        <text>(R)-glycerate + ATP = (2R)-2-phosphoglycerate + ADP + H(+)</text>
        <dbReference type="Rhea" id="RHEA:27377"/>
        <dbReference type="ChEBI" id="CHEBI:15378"/>
        <dbReference type="ChEBI" id="CHEBI:16659"/>
        <dbReference type="ChEBI" id="CHEBI:30616"/>
        <dbReference type="ChEBI" id="CHEBI:58289"/>
        <dbReference type="ChEBI" id="CHEBI:456216"/>
        <dbReference type="EC" id="2.7.1.165"/>
    </reaction>
</comment>
<comment type="caution">
    <text evidence="12">The sequence shown here is derived from an EMBL/GenBank/DDBJ whole genome shotgun (WGS) entry which is preliminary data.</text>
</comment>
<keyword evidence="7" id="KW-0067">ATP-binding</keyword>
<reference evidence="12" key="1">
    <citation type="journal article" date="2020" name="mSystems">
        <title>Genome- and Community-Level Interaction Insights into Carbon Utilization and Element Cycling Functions of Hydrothermarchaeota in Hydrothermal Sediment.</title>
        <authorList>
            <person name="Zhou Z."/>
            <person name="Liu Y."/>
            <person name="Xu W."/>
            <person name="Pan J."/>
            <person name="Luo Z.H."/>
            <person name="Li M."/>
        </authorList>
    </citation>
    <scope>NUCLEOTIDE SEQUENCE [LARGE SCALE GENOMIC DNA]</scope>
    <source>
        <strain evidence="12">HyVt-45</strain>
    </source>
</reference>
<dbReference type="FunFam" id="3.40.50.10180:FF:000001">
    <property type="entry name" value="Glycerate kinase"/>
    <property type="match status" value="1"/>
</dbReference>
<dbReference type="PANTHER" id="PTHR12227">
    <property type="entry name" value="GLYCERATE KINASE"/>
    <property type="match status" value="1"/>
</dbReference>
<evidence type="ECO:0000256" key="9">
    <source>
        <dbReference type="ARBA" id="ARBA00066758"/>
    </source>
</evidence>
<comment type="cofactor">
    <cofactor evidence="1">
        <name>Mg(2+)</name>
        <dbReference type="ChEBI" id="CHEBI:18420"/>
    </cofactor>
</comment>
<dbReference type="InterPro" id="IPR038614">
    <property type="entry name" value="GK_N_sf"/>
</dbReference>
<evidence type="ECO:0000256" key="2">
    <source>
        <dbReference type="ARBA" id="ARBA00006284"/>
    </source>
</evidence>
<dbReference type="AlphaFoldDB" id="A0A7V1N2P6"/>
<dbReference type="Proteomes" id="UP000886268">
    <property type="component" value="Unassembled WGS sequence"/>
</dbReference>
<dbReference type="GO" id="GO:0005737">
    <property type="term" value="C:cytoplasm"/>
    <property type="evidence" value="ECO:0007669"/>
    <property type="project" value="TreeGrafter"/>
</dbReference>
<accession>A0A7V1N2P6</accession>
<protein>
    <recommendedName>
        <fullName evidence="9">glycerate 2-kinase</fullName>
        <ecNumber evidence="9">2.7.1.165</ecNumber>
    </recommendedName>
</protein>
<dbReference type="GO" id="GO:0008887">
    <property type="term" value="F:glycerate kinase activity"/>
    <property type="evidence" value="ECO:0007669"/>
    <property type="project" value="InterPro"/>
</dbReference>
<dbReference type="InterPro" id="IPR007835">
    <property type="entry name" value="MOFRL"/>
</dbReference>
<keyword evidence="6 12" id="KW-0418">Kinase</keyword>
<dbReference type="PANTHER" id="PTHR12227:SF0">
    <property type="entry name" value="GLYCERATE KINASE"/>
    <property type="match status" value="1"/>
</dbReference>
<feature type="domain" description="MOFRL-associated" evidence="11">
    <location>
        <begin position="7"/>
        <end position="237"/>
    </location>
</feature>
<dbReference type="EC" id="2.7.1.165" evidence="9"/>
<evidence type="ECO:0000256" key="3">
    <source>
        <dbReference type="ARBA" id="ARBA00011738"/>
    </source>
</evidence>
<evidence type="ECO:0000256" key="7">
    <source>
        <dbReference type="ARBA" id="ARBA00022840"/>
    </source>
</evidence>
<dbReference type="FunFam" id="3.40.1480.10:FF:000003">
    <property type="entry name" value="D-glycerate 2-kinase"/>
    <property type="match status" value="1"/>
</dbReference>
<dbReference type="SUPFAM" id="SSF82544">
    <property type="entry name" value="GckA/TtuD-like"/>
    <property type="match status" value="1"/>
</dbReference>
<evidence type="ECO:0000259" key="11">
    <source>
        <dbReference type="Pfam" id="PF13660"/>
    </source>
</evidence>
<evidence type="ECO:0000259" key="10">
    <source>
        <dbReference type="Pfam" id="PF05161"/>
    </source>
</evidence>
<dbReference type="InterPro" id="IPR039760">
    <property type="entry name" value="MOFRL_protein"/>
</dbReference>
<dbReference type="Pfam" id="PF05161">
    <property type="entry name" value="MOFRL"/>
    <property type="match status" value="1"/>
</dbReference>
<evidence type="ECO:0000256" key="4">
    <source>
        <dbReference type="ARBA" id="ARBA00022679"/>
    </source>
</evidence>
<evidence type="ECO:0000256" key="6">
    <source>
        <dbReference type="ARBA" id="ARBA00022777"/>
    </source>
</evidence>
<dbReference type="GO" id="GO:0005524">
    <property type="term" value="F:ATP binding"/>
    <property type="evidence" value="ECO:0007669"/>
    <property type="project" value="UniProtKB-KW"/>
</dbReference>
<keyword evidence="5" id="KW-0547">Nucleotide-binding</keyword>
<comment type="similarity">
    <text evidence="2">Belongs to the glycerate kinase type-1 family.</text>
</comment>
<dbReference type="GO" id="GO:0043798">
    <property type="term" value="F:glycerate 2-kinase activity"/>
    <property type="evidence" value="ECO:0007669"/>
    <property type="project" value="UniProtKB-EC"/>
</dbReference>
<name>A0A7V1N2P6_DESA2</name>
<evidence type="ECO:0000256" key="5">
    <source>
        <dbReference type="ARBA" id="ARBA00022741"/>
    </source>
</evidence>
<evidence type="ECO:0000313" key="12">
    <source>
        <dbReference type="EMBL" id="HEB74213.1"/>
    </source>
</evidence>
<keyword evidence="4" id="KW-0808">Transferase</keyword>